<sequence>MVNDKITEEFIVEKFISPLAIASLQPILRNLNEILCKLKKKETKVFEFQGELEYKIAISIQISDAVSCIHLKNIIHHDLYSDDILVHQNMIKITDFELSFRLAEASTQIDFLECDHYQKLALMLEISNGKREIPISGTPIDYINIYTNMQQVFSNLKNGSIMIEDNNKVQNDEISTDLIPNIKRKKEKSLFGATL</sequence>
<evidence type="ECO:0000313" key="3">
    <source>
        <dbReference type="Proteomes" id="UP000265703"/>
    </source>
</evidence>
<gene>
    <name evidence="2" type="ORF">C1645_825630</name>
</gene>
<dbReference type="GO" id="GO:0004672">
    <property type="term" value="F:protein kinase activity"/>
    <property type="evidence" value="ECO:0007669"/>
    <property type="project" value="InterPro"/>
</dbReference>
<name>A0A397SYL3_9GLOM</name>
<dbReference type="PROSITE" id="PS50011">
    <property type="entry name" value="PROTEIN_KINASE_DOM"/>
    <property type="match status" value="1"/>
</dbReference>
<reference evidence="2 3" key="1">
    <citation type="submission" date="2018-06" db="EMBL/GenBank/DDBJ databases">
        <title>Comparative genomics reveals the genomic features of Rhizophagus irregularis, R. cerebriforme, R. diaphanum and Gigaspora rosea, and their symbiotic lifestyle signature.</title>
        <authorList>
            <person name="Morin E."/>
            <person name="San Clemente H."/>
            <person name="Chen E.C.H."/>
            <person name="De La Providencia I."/>
            <person name="Hainaut M."/>
            <person name="Kuo A."/>
            <person name="Kohler A."/>
            <person name="Murat C."/>
            <person name="Tang N."/>
            <person name="Roy S."/>
            <person name="Loubradou J."/>
            <person name="Henrissat B."/>
            <person name="Grigoriev I.V."/>
            <person name="Corradi N."/>
            <person name="Roux C."/>
            <person name="Martin F.M."/>
        </authorList>
    </citation>
    <scope>NUCLEOTIDE SEQUENCE [LARGE SCALE GENOMIC DNA]</scope>
    <source>
        <strain evidence="2 3">DAOM 227022</strain>
    </source>
</reference>
<comment type="caution">
    <text evidence="2">The sequence shown here is derived from an EMBL/GenBank/DDBJ whole genome shotgun (WGS) entry which is preliminary data.</text>
</comment>
<dbReference type="InterPro" id="IPR011009">
    <property type="entry name" value="Kinase-like_dom_sf"/>
</dbReference>
<organism evidence="2 3">
    <name type="scientific">Glomus cerebriforme</name>
    <dbReference type="NCBI Taxonomy" id="658196"/>
    <lineage>
        <taxon>Eukaryota</taxon>
        <taxon>Fungi</taxon>
        <taxon>Fungi incertae sedis</taxon>
        <taxon>Mucoromycota</taxon>
        <taxon>Glomeromycotina</taxon>
        <taxon>Glomeromycetes</taxon>
        <taxon>Glomerales</taxon>
        <taxon>Glomeraceae</taxon>
        <taxon>Glomus</taxon>
    </lineage>
</organism>
<evidence type="ECO:0000313" key="2">
    <source>
        <dbReference type="EMBL" id="RIA88907.1"/>
    </source>
</evidence>
<dbReference type="AlphaFoldDB" id="A0A397SYL3"/>
<dbReference type="GO" id="GO:0005524">
    <property type="term" value="F:ATP binding"/>
    <property type="evidence" value="ECO:0007669"/>
    <property type="project" value="InterPro"/>
</dbReference>
<dbReference type="Pfam" id="PF00069">
    <property type="entry name" value="Pkinase"/>
    <property type="match status" value="1"/>
</dbReference>
<dbReference type="Gene3D" id="1.10.510.10">
    <property type="entry name" value="Transferase(Phosphotransferase) domain 1"/>
    <property type="match status" value="1"/>
</dbReference>
<dbReference type="EMBL" id="QKYT01000241">
    <property type="protein sequence ID" value="RIA88907.1"/>
    <property type="molecule type" value="Genomic_DNA"/>
</dbReference>
<dbReference type="Proteomes" id="UP000265703">
    <property type="component" value="Unassembled WGS sequence"/>
</dbReference>
<accession>A0A397SYL3</accession>
<proteinExistence type="predicted"/>
<feature type="domain" description="Protein kinase" evidence="1">
    <location>
        <begin position="1"/>
        <end position="195"/>
    </location>
</feature>
<evidence type="ECO:0000259" key="1">
    <source>
        <dbReference type="PROSITE" id="PS50011"/>
    </source>
</evidence>
<dbReference type="SUPFAM" id="SSF56112">
    <property type="entry name" value="Protein kinase-like (PK-like)"/>
    <property type="match status" value="1"/>
</dbReference>
<dbReference type="OrthoDB" id="2346328at2759"/>
<dbReference type="InterPro" id="IPR000719">
    <property type="entry name" value="Prot_kinase_dom"/>
</dbReference>
<keyword evidence="3" id="KW-1185">Reference proteome</keyword>
<protein>
    <recommendedName>
        <fullName evidence="1">Protein kinase domain-containing protein</fullName>
    </recommendedName>
</protein>